<reference evidence="2 3" key="1">
    <citation type="submission" date="2016-11" db="EMBL/GenBank/DDBJ databases">
        <authorList>
            <person name="Jaros S."/>
            <person name="Januszkiewicz K."/>
            <person name="Wedrychowicz H."/>
        </authorList>
    </citation>
    <scope>NUCLEOTIDE SEQUENCE [LARGE SCALE GENOMIC DNA]</scope>
    <source>
        <strain evidence="2 3">DSM 27063</strain>
    </source>
</reference>
<organism evidence="2 3">
    <name type="scientific">Tangfeifania diversioriginum</name>
    <dbReference type="NCBI Taxonomy" id="1168035"/>
    <lineage>
        <taxon>Bacteria</taxon>
        <taxon>Pseudomonadati</taxon>
        <taxon>Bacteroidota</taxon>
        <taxon>Bacteroidia</taxon>
        <taxon>Marinilabiliales</taxon>
        <taxon>Prolixibacteraceae</taxon>
        <taxon>Tangfeifania</taxon>
    </lineage>
</organism>
<dbReference type="Pfam" id="PF03781">
    <property type="entry name" value="FGE-sulfatase"/>
    <property type="match status" value="1"/>
</dbReference>
<dbReference type="InterPro" id="IPR005532">
    <property type="entry name" value="SUMF_dom"/>
</dbReference>
<sequence>MKIKNLLLCLIFVIGVSCNNPNKKSITEKNKINSEIAVTDIIPRQQNSRSDKKNSELTPIIDSLKATNSKLKNMVFVPGGVFNMGARDAQFAREDEYPVHPVKVNSFLMDPHPVTNAQFQKFVEETGYITTAEQDIDWKELKKQLPPETPKPADSLLEASSLVFTPTDQRVNLNDVSQWWTWVRGASWKHPQGPGSSIEGMENHPVVHVSWEDATAYAKWAGKRLPTEAEWEYAARGGNDDRIYSWGFERINEGAPKANSWDGEFPFYNSQDDGFKLLAPVGQFPPNDFGLYDMAGNVWEWCADLYHHDYYKTFDTKKIADNPQGPAESYDPMEPNVAKRVIRGGSFLCNDSYCSGYRAAARMKSSEDTGMSHIGFRCVVSVK</sequence>
<dbReference type="PANTHER" id="PTHR23150:SF19">
    <property type="entry name" value="FORMYLGLYCINE-GENERATING ENZYME"/>
    <property type="match status" value="1"/>
</dbReference>
<dbReference type="EMBL" id="FQZE01000007">
    <property type="protein sequence ID" value="SHI88903.1"/>
    <property type="molecule type" value="Genomic_DNA"/>
</dbReference>
<dbReference type="GO" id="GO:0120147">
    <property type="term" value="F:formylglycine-generating oxidase activity"/>
    <property type="evidence" value="ECO:0007669"/>
    <property type="project" value="TreeGrafter"/>
</dbReference>
<evidence type="ECO:0000313" key="2">
    <source>
        <dbReference type="EMBL" id="SHI88903.1"/>
    </source>
</evidence>
<gene>
    <name evidence="2" type="ORF">SAMN05444280_107118</name>
</gene>
<accession>A0A1M6EU09</accession>
<evidence type="ECO:0000259" key="1">
    <source>
        <dbReference type="Pfam" id="PF03781"/>
    </source>
</evidence>
<keyword evidence="3" id="KW-1185">Reference proteome</keyword>
<dbReference type="STRING" id="1168035.SAMN05444280_107118"/>
<dbReference type="Gene3D" id="3.90.1580.10">
    <property type="entry name" value="paralog of FGE (formylglycine-generating enzyme)"/>
    <property type="match status" value="1"/>
</dbReference>
<dbReference type="PROSITE" id="PS51257">
    <property type="entry name" value="PROKAR_LIPOPROTEIN"/>
    <property type="match status" value="1"/>
</dbReference>
<dbReference type="InterPro" id="IPR042095">
    <property type="entry name" value="SUMF_sf"/>
</dbReference>
<name>A0A1M6EU09_9BACT</name>
<feature type="domain" description="Sulfatase-modifying factor enzyme-like" evidence="1">
    <location>
        <begin position="72"/>
        <end position="379"/>
    </location>
</feature>
<protein>
    <submittedName>
        <fullName evidence="2">Formylglycine-generating enzyme, required for sulfatase activity, contains SUMF1/FGE domain</fullName>
    </submittedName>
</protein>
<proteinExistence type="predicted"/>
<dbReference type="AlphaFoldDB" id="A0A1M6EU09"/>
<dbReference type="PANTHER" id="PTHR23150">
    <property type="entry name" value="SULFATASE MODIFYING FACTOR 1, 2"/>
    <property type="match status" value="1"/>
</dbReference>
<dbReference type="InterPro" id="IPR051043">
    <property type="entry name" value="Sulfatase_Mod_Factor_Kinase"/>
</dbReference>
<dbReference type="InterPro" id="IPR016187">
    <property type="entry name" value="CTDL_fold"/>
</dbReference>
<evidence type="ECO:0000313" key="3">
    <source>
        <dbReference type="Proteomes" id="UP000184050"/>
    </source>
</evidence>
<dbReference type="SUPFAM" id="SSF56436">
    <property type="entry name" value="C-type lectin-like"/>
    <property type="match status" value="1"/>
</dbReference>
<dbReference type="Proteomes" id="UP000184050">
    <property type="component" value="Unassembled WGS sequence"/>
</dbReference>
<dbReference type="OrthoDB" id="9768004at2"/>